<dbReference type="VEuPathDB" id="PiroplasmaDB:BMR1_01G00165"/>
<dbReference type="PANTHER" id="PTHR12419">
    <property type="entry name" value="OTU DOMAIN CONTAINING PROTEIN"/>
    <property type="match status" value="1"/>
</dbReference>
<dbReference type="GO" id="GO:0004843">
    <property type="term" value="F:cysteine-type deubiquitinase activity"/>
    <property type="evidence" value="ECO:0007669"/>
    <property type="project" value="UniProtKB-EC"/>
</dbReference>
<dbReference type="InterPro" id="IPR038765">
    <property type="entry name" value="Papain-like_cys_pep_sf"/>
</dbReference>
<gene>
    <name evidence="2" type="ORF">BMR1_01G00165</name>
</gene>
<dbReference type="Gene3D" id="3.90.70.80">
    <property type="match status" value="1"/>
</dbReference>
<dbReference type="Proteomes" id="UP000002899">
    <property type="component" value="Chromosome I"/>
</dbReference>
<dbReference type="EC" id="3.4.19.12" evidence="2"/>
<keyword evidence="3" id="KW-1185">Reference proteome</keyword>
<dbReference type="RefSeq" id="XP_021337245.1">
    <property type="nucleotide sequence ID" value="XM_021482471.1"/>
</dbReference>
<dbReference type="SUPFAM" id="SSF54001">
    <property type="entry name" value="Cysteine proteinases"/>
    <property type="match status" value="1"/>
</dbReference>
<organism evidence="2 3">
    <name type="scientific">Babesia microti (strain RI)</name>
    <dbReference type="NCBI Taxonomy" id="1133968"/>
    <lineage>
        <taxon>Eukaryota</taxon>
        <taxon>Sar</taxon>
        <taxon>Alveolata</taxon>
        <taxon>Apicomplexa</taxon>
        <taxon>Aconoidasida</taxon>
        <taxon>Piroplasmida</taxon>
        <taxon>Babesiidae</taxon>
        <taxon>Babesia</taxon>
    </lineage>
</organism>
<accession>A0A1N6LW85</accession>
<dbReference type="Pfam" id="PF02338">
    <property type="entry name" value="OTU"/>
    <property type="match status" value="1"/>
</dbReference>
<dbReference type="GeneID" id="24423112"/>
<name>A0A1N6LW85_BABMR</name>
<dbReference type="CDD" id="cd22748">
    <property type="entry name" value="OTU_OTUD6-like"/>
    <property type="match status" value="1"/>
</dbReference>
<dbReference type="PROSITE" id="PS50802">
    <property type="entry name" value="OTU"/>
    <property type="match status" value="1"/>
</dbReference>
<dbReference type="PANTHER" id="PTHR12419:SF10">
    <property type="entry name" value="DEUBIQUITINASE OTUD6B"/>
    <property type="match status" value="1"/>
</dbReference>
<evidence type="ECO:0000313" key="2">
    <source>
        <dbReference type="EMBL" id="SIO73133.1"/>
    </source>
</evidence>
<proteinExistence type="predicted"/>
<reference evidence="2 3" key="2">
    <citation type="journal article" date="2013" name="PLoS ONE">
        <title>Whole genome mapping and re-organization of the nuclear and mitochondrial genomes of Babesia microti isolates.</title>
        <authorList>
            <person name="Cornillot E."/>
            <person name="Dassouli A."/>
            <person name="Garg A."/>
            <person name="Pachikara N."/>
            <person name="Randazzo S."/>
            <person name="Depoix D."/>
            <person name="Carcy B."/>
            <person name="Delbecq S."/>
            <person name="Frutos R."/>
            <person name="Silva J.C."/>
            <person name="Sutton R."/>
            <person name="Krause P.J."/>
            <person name="Mamoun C.B."/>
        </authorList>
    </citation>
    <scope>NUCLEOTIDE SEQUENCE [LARGE SCALE GENOMIC DNA]</scope>
    <source>
        <strain evidence="2 3">RI</strain>
    </source>
</reference>
<dbReference type="KEGG" id="bmic:BMR1_01G00165"/>
<dbReference type="InterPro" id="IPR050704">
    <property type="entry name" value="Peptidase_C85-like"/>
</dbReference>
<sequence length="185" mass="21212">MEGFYTNKPLTCSQKKKLKKKQQQLQIDIEKDAVKSTDTSKSQEERALDIQLAIYGFRIYNIPGDGNCLYRSIAHQLDPKSTELHRELRVKAAKFILDHREEFSSYISDNICEYADKIANTNEWGGEIEIVALSRALNRNIFVHCVRYKEPICHGHTSAVGDDIHLVFYESAYLLGGHYNSVTKL</sequence>
<dbReference type="AlphaFoldDB" id="A0A1N6LW85"/>
<dbReference type="InterPro" id="IPR003323">
    <property type="entry name" value="OTU_dom"/>
</dbReference>
<feature type="domain" description="OTU" evidence="1">
    <location>
        <begin position="57"/>
        <end position="185"/>
    </location>
</feature>
<reference evidence="2 3" key="3">
    <citation type="journal article" date="2016" name="Sci. Rep.">
        <title>Genome-wide diversity and gene expression profiling of Babesia microti isolates identify polymorphic genes that mediate host-pathogen interactions.</title>
        <authorList>
            <person name="Silva J.C."/>
            <person name="Cornillot E."/>
            <person name="McCracken C."/>
            <person name="Usmani-Brown S."/>
            <person name="Dwivedi A."/>
            <person name="Ifeonu O.O."/>
            <person name="Crabtree J."/>
            <person name="Gotia H.T."/>
            <person name="Virji A.Z."/>
            <person name="Reynes C."/>
            <person name="Colinge J."/>
            <person name="Kumar V."/>
            <person name="Lawres L."/>
            <person name="Pazzi J.E."/>
            <person name="Pablo J.V."/>
            <person name="Hung C."/>
            <person name="Brancato J."/>
            <person name="Kumari P."/>
            <person name="Orvis J."/>
            <person name="Tretina K."/>
            <person name="Chibucos M."/>
            <person name="Ott S."/>
            <person name="Sadzewicz L."/>
            <person name="Sengamalay N."/>
            <person name="Shetty A.C."/>
            <person name="Su Q."/>
            <person name="Tallon L."/>
            <person name="Fraser C.M."/>
            <person name="Frutos R."/>
            <person name="Molina D.M."/>
            <person name="Krause P.J."/>
            <person name="Ben Mamoun C."/>
        </authorList>
    </citation>
    <scope>NUCLEOTIDE SEQUENCE [LARGE SCALE GENOMIC DNA]</scope>
    <source>
        <strain evidence="2 3">RI</strain>
    </source>
</reference>
<evidence type="ECO:0000313" key="3">
    <source>
        <dbReference type="Proteomes" id="UP000002899"/>
    </source>
</evidence>
<keyword evidence="2" id="KW-0378">Hydrolase</keyword>
<dbReference type="GO" id="GO:0016579">
    <property type="term" value="P:protein deubiquitination"/>
    <property type="evidence" value="ECO:0007669"/>
    <property type="project" value="TreeGrafter"/>
</dbReference>
<dbReference type="EMBL" id="FO082871">
    <property type="protein sequence ID" value="SIO73133.1"/>
    <property type="molecule type" value="Genomic_DNA"/>
</dbReference>
<reference evidence="2 3" key="1">
    <citation type="journal article" date="2012" name="Nucleic Acids Res.">
        <title>Sequencing of the smallest Apicomplexan genome from the human pathogen Babesia microti.</title>
        <authorList>
            <person name="Cornillot E."/>
            <person name="Hadj-Kaddour K."/>
            <person name="Dassouli A."/>
            <person name="Noel B."/>
            <person name="Ranwez V."/>
            <person name="Vacherie B."/>
            <person name="Augagneur Y."/>
            <person name="Bres V."/>
            <person name="Duclos A."/>
            <person name="Randazzo S."/>
            <person name="Carcy B."/>
            <person name="Debierre-Grockiego F."/>
            <person name="Delbecq S."/>
            <person name="Moubri-Menage K."/>
            <person name="Shams-Eldin H."/>
            <person name="Usmani-Brown S."/>
            <person name="Bringaud F."/>
            <person name="Wincker P."/>
            <person name="Vivares C.P."/>
            <person name="Schwarz R.T."/>
            <person name="Schetters T.P."/>
            <person name="Krause P.J."/>
            <person name="Gorenflot A."/>
            <person name="Berry V."/>
            <person name="Barbe V."/>
            <person name="Ben Mamoun C."/>
        </authorList>
    </citation>
    <scope>NUCLEOTIDE SEQUENCE [LARGE SCALE GENOMIC DNA]</scope>
    <source>
        <strain evidence="2 3">RI</strain>
    </source>
</reference>
<dbReference type="OrthoDB" id="415023at2759"/>
<evidence type="ECO:0000259" key="1">
    <source>
        <dbReference type="PROSITE" id="PS50802"/>
    </source>
</evidence>
<protein>
    <submittedName>
        <fullName evidence="2">Ubiquitin thioesterase otu2</fullName>
        <ecNumber evidence="2">3.4.19.12</ecNumber>
    </submittedName>
</protein>